<comment type="caution">
    <text evidence="2">The sequence shown here is derived from an EMBL/GenBank/DDBJ whole genome shotgun (WGS) entry which is preliminary data.</text>
</comment>
<keyword evidence="1" id="KW-0812">Transmembrane</keyword>
<name>A0ABW5AWP4_9FLAO</name>
<keyword evidence="3" id="KW-1185">Reference proteome</keyword>
<keyword evidence="1" id="KW-0472">Membrane</keyword>
<sequence length="173" mass="20032">MKKEIIPLLICILLLLYSIGITLWTDHILNYKHYIGIVLIGVSTILHFKNKKLFVYVFGLTLILGIISIIDIYYWSIAFNIGPINFNPIFLALLITFLVLNKKQLNEMFPEKKLTEQDLTDKNLKTERLIEVYQRKFQSKPESELKSIADENSGYVNEAKTAAQRILKTKNVL</sequence>
<evidence type="ECO:0000313" key="2">
    <source>
        <dbReference type="EMBL" id="MFD2187428.1"/>
    </source>
</evidence>
<keyword evidence="1" id="KW-1133">Transmembrane helix</keyword>
<dbReference type="Proteomes" id="UP001597344">
    <property type="component" value="Unassembled WGS sequence"/>
</dbReference>
<accession>A0ABW5AWP4</accession>
<dbReference type="EMBL" id="JBHUHY010000013">
    <property type="protein sequence ID" value="MFD2187428.1"/>
    <property type="molecule type" value="Genomic_DNA"/>
</dbReference>
<feature type="transmembrane region" description="Helical" evidence="1">
    <location>
        <begin position="31"/>
        <end position="48"/>
    </location>
</feature>
<feature type="transmembrane region" description="Helical" evidence="1">
    <location>
        <begin position="81"/>
        <end position="100"/>
    </location>
</feature>
<evidence type="ECO:0000313" key="3">
    <source>
        <dbReference type="Proteomes" id="UP001597344"/>
    </source>
</evidence>
<protein>
    <submittedName>
        <fullName evidence="2">Uncharacterized protein</fullName>
    </submittedName>
</protein>
<evidence type="ECO:0000256" key="1">
    <source>
        <dbReference type="SAM" id="Phobius"/>
    </source>
</evidence>
<organism evidence="2 3">
    <name type="scientific">Aquimarina celericrescens</name>
    <dbReference type="NCBI Taxonomy" id="1964542"/>
    <lineage>
        <taxon>Bacteria</taxon>
        <taxon>Pseudomonadati</taxon>
        <taxon>Bacteroidota</taxon>
        <taxon>Flavobacteriia</taxon>
        <taxon>Flavobacteriales</taxon>
        <taxon>Flavobacteriaceae</taxon>
        <taxon>Aquimarina</taxon>
    </lineage>
</organism>
<gene>
    <name evidence="2" type="ORF">ACFSJT_11565</name>
</gene>
<proteinExistence type="predicted"/>
<feature type="transmembrane region" description="Helical" evidence="1">
    <location>
        <begin position="53"/>
        <end position="75"/>
    </location>
</feature>
<feature type="transmembrane region" description="Helical" evidence="1">
    <location>
        <begin position="5"/>
        <end position="25"/>
    </location>
</feature>
<dbReference type="RefSeq" id="WP_378320426.1">
    <property type="nucleotide sequence ID" value="NZ_JBHUHY010000013.1"/>
</dbReference>
<reference evidence="3" key="1">
    <citation type="journal article" date="2019" name="Int. J. Syst. Evol. Microbiol.">
        <title>The Global Catalogue of Microorganisms (GCM) 10K type strain sequencing project: providing services to taxonomists for standard genome sequencing and annotation.</title>
        <authorList>
            <consortium name="The Broad Institute Genomics Platform"/>
            <consortium name="The Broad Institute Genome Sequencing Center for Infectious Disease"/>
            <person name="Wu L."/>
            <person name="Ma J."/>
        </authorList>
    </citation>
    <scope>NUCLEOTIDE SEQUENCE [LARGE SCALE GENOMIC DNA]</scope>
    <source>
        <strain evidence="3">DT92</strain>
    </source>
</reference>